<organism evidence="2 3">
    <name type="scientific">Paraoerskovia sediminicola</name>
    <dbReference type="NCBI Taxonomy" id="1138587"/>
    <lineage>
        <taxon>Bacteria</taxon>
        <taxon>Bacillati</taxon>
        <taxon>Actinomycetota</taxon>
        <taxon>Actinomycetes</taxon>
        <taxon>Micrococcales</taxon>
        <taxon>Cellulomonadaceae</taxon>
        <taxon>Paraoerskovia</taxon>
    </lineage>
</organism>
<evidence type="ECO:0008006" key="4">
    <source>
        <dbReference type="Google" id="ProtNLM"/>
    </source>
</evidence>
<dbReference type="InterPro" id="IPR057369">
    <property type="entry name" value="VG15"/>
</dbReference>
<gene>
    <name evidence="2" type="ORF">GCM10025865_01140</name>
</gene>
<dbReference type="Pfam" id="PF25310">
    <property type="entry name" value="VG15"/>
    <property type="match status" value="1"/>
</dbReference>
<sequence>MASSADLEEFRRANAVLADQVEASLVNFWSYLDLSNPERSRNALLDFVPILVQKYGDVAATIAADWFTELRFDAISEGFVSSLAASSERSFVARAAKPPSVEAVESSVRYSAGALWTDEPEKALESLTYSVRHGVIQTGRETIRQNTFAPGSGAQGWKRVTRPGACRFCRALEARGAVYMKATARFAAHDPKCNCAAAPSFDPNAPEVGVEEYAVSSTKPKPGSEAERVKRERTAAWLERKYPGESDHDFAGN</sequence>
<accession>A0ABM8FYI7</accession>
<dbReference type="EMBL" id="AP027729">
    <property type="protein sequence ID" value="BDZ40815.1"/>
    <property type="molecule type" value="Genomic_DNA"/>
</dbReference>
<evidence type="ECO:0000256" key="1">
    <source>
        <dbReference type="SAM" id="MobiDB-lite"/>
    </source>
</evidence>
<dbReference type="Proteomes" id="UP001321475">
    <property type="component" value="Chromosome"/>
</dbReference>
<reference evidence="3" key="1">
    <citation type="journal article" date="2019" name="Int. J. Syst. Evol. Microbiol.">
        <title>The Global Catalogue of Microorganisms (GCM) 10K type strain sequencing project: providing services to taxonomists for standard genome sequencing and annotation.</title>
        <authorList>
            <consortium name="The Broad Institute Genomics Platform"/>
            <consortium name="The Broad Institute Genome Sequencing Center for Infectious Disease"/>
            <person name="Wu L."/>
            <person name="Ma J."/>
        </authorList>
    </citation>
    <scope>NUCLEOTIDE SEQUENCE [LARGE SCALE GENOMIC DNA]</scope>
    <source>
        <strain evidence="3">NBRC 108565</strain>
    </source>
</reference>
<protein>
    <recommendedName>
        <fullName evidence="4">Phage Mu protein F like protein</fullName>
    </recommendedName>
</protein>
<feature type="region of interest" description="Disordered" evidence="1">
    <location>
        <begin position="204"/>
        <end position="232"/>
    </location>
</feature>
<keyword evidence="3" id="KW-1185">Reference proteome</keyword>
<evidence type="ECO:0000313" key="3">
    <source>
        <dbReference type="Proteomes" id="UP001321475"/>
    </source>
</evidence>
<feature type="compositionally biased region" description="Basic and acidic residues" evidence="1">
    <location>
        <begin position="222"/>
        <end position="232"/>
    </location>
</feature>
<evidence type="ECO:0000313" key="2">
    <source>
        <dbReference type="EMBL" id="BDZ40815.1"/>
    </source>
</evidence>
<dbReference type="RefSeq" id="WP_286218143.1">
    <property type="nucleotide sequence ID" value="NZ_AP027729.1"/>
</dbReference>
<proteinExistence type="predicted"/>
<name>A0ABM8FYI7_9CELL</name>